<dbReference type="EnsemblMetazoa" id="GAUT001763-RA">
    <property type="protein sequence ID" value="GAUT001763-PA"/>
    <property type="gene ID" value="GAUT001763"/>
</dbReference>
<organism evidence="1 2">
    <name type="scientific">Glossina austeni</name>
    <name type="common">Savannah tsetse fly</name>
    <dbReference type="NCBI Taxonomy" id="7395"/>
    <lineage>
        <taxon>Eukaryota</taxon>
        <taxon>Metazoa</taxon>
        <taxon>Ecdysozoa</taxon>
        <taxon>Arthropoda</taxon>
        <taxon>Hexapoda</taxon>
        <taxon>Insecta</taxon>
        <taxon>Pterygota</taxon>
        <taxon>Neoptera</taxon>
        <taxon>Endopterygota</taxon>
        <taxon>Diptera</taxon>
        <taxon>Brachycera</taxon>
        <taxon>Muscomorpha</taxon>
        <taxon>Hippoboscoidea</taxon>
        <taxon>Glossinidae</taxon>
        <taxon>Glossina</taxon>
    </lineage>
</organism>
<evidence type="ECO:0000313" key="1">
    <source>
        <dbReference type="EnsemblMetazoa" id="GAUT001763-PA"/>
    </source>
</evidence>
<dbReference type="Proteomes" id="UP000078200">
    <property type="component" value="Unassembled WGS sequence"/>
</dbReference>
<proteinExistence type="predicted"/>
<dbReference type="VEuPathDB" id="VectorBase:GAUT001763"/>
<evidence type="ECO:0000313" key="2">
    <source>
        <dbReference type="Proteomes" id="UP000078200"/>
    </source>
</evidence>
<sequence length="172" mass="18915">MSQIIFAVDVFYFLGFVGGGGVGNGHTGWGVMSAVFYINLFTLQRHNDSDDSPLILDDKGEYLLSSCQIKDFDLNEIAIQAKCSQQLLYPAPKFMVIIVLAFEILPLSLQVENIFVDSGRGRRDCPSLFEVSKMLLGSGRLNFIGRGGRLGPLLGRNSFSRCIRGGVNCILE</sequence>
<keyword evidence="2" id="KW-1185">Reference proteome</keyword>
<protein>
    <submittedName>
        <fullName evidence="1">Uncharacterized protein</fullName>
    </submittedName>
</protein>
<reference evidence="1" key="1">
    <citation type="submission" date="2020-05" db="UniProtKB">
        <authorList>
            <consortium name="EnsemblMetazoa"/>
        </authorList>
    </citation>
    <scope>IDENTIFICATION</scope>
    <source>
        <strain evidence="1">TTRI</strain>
    </source>
</reference>
<accession>A0A1A9UE54</accession>
<name>A0A1A9UE54_GLOAU</name>
<dbReference type="AlphaFoldDB" id="A0A1A9UE54"/>